<dbReference type="AlphaFoldDB" id="A0A098SFL4"/>
<feature type="transmembrane region" description="Helical" evidence="1">
    <location>
        <begin position="163"/>
        <end position="180"/>
    </location>
</feature>
<gene>
    <name evidence="2" type="ORF">IX84_01545</name>
</gene>
<feature type="transmembrane region" description="Helical" evidence="1">
    <location>
        <begin position="16"/>
        <end position="34"/>
    </location>
</feature>
<dbReference type="EMBL" id="JPOS01000003">
    <property type="protein sequence ID" value="KGE89737.1"/>
    <property type="molecule type" value="Genomic_DNA"/>
</dbReference>
<dbReference type="Proteomes" id="UP000029736">
    <property type="component" value="Unassembled WGS sequence"/>
</dbReference>
<feature type="transmembrane region" description="Helical" evidence="1">
    <location>
        <begin position="113"/>
        <end position="131"/>
    </location>
</feature>
<proteinExistence type="predicted"/>
<feature type="transmembrane region" description="Helical" evidence="1">
    <location>
        <begin position="46"/>
        <end position="64"/>
    </location>
</feature>
<keyword evidence="3" id="KW-1185">Reference proteome</keyword>
<dbReference type="STRING" id="1524460.IX84_01545"/>
<protein>
    <recommendedName>
        <fullName evidence="4">Glycosyltransferase RgtA/B/C/D-like domain-containing protein</fullName>
    </recommendedName>
</protein>
<reference evidence="2 3" key="1">
    <citation type="journal article" date="2014" name="Int. J. Syst. Evol. Microbiol.">
        <title>Phaeodactylibacter xiamenensis gen. nov., sp. nov., a member of the family Saprospiraceae isolated from the marine alga Phaeodactylum tricornutum.</title>
        <authorList>
            <person name="Chen Z.Jr."/>
            <person name="Lei X."/>
            <person name="Lai Q."/>
            <person name="Li Y."/>
            <person name="Zhang B."/>
            <person name="Zhang J."/>
            <person name="Zhang H."/>
            <person name="Yang L."/>
            <person name="Zheng W."/>
            <person name="Tian Y."/>
            <person name="Yu Z."/>
            <person name="Xu H.Jr."/>
            <person name="Zheng T."/>
        </authorList>
    </citation>
    <scope>NUCLEOTIDE SEQUENCE [LARGE SCALE GENOMIC DNA]</scope>
    <source>
        <strain evidence="2 3">KD52</strain>
    </source>
</reference>
<keyword evidence="1" id="KW-1133">Transmembrane helix</keyword>
<name>A0A098SFL4_9BACT</name>
<comment type="caution">
    <text evidence="2">The sequence shown here is derived from an EMBL/GenBank/DDBJ whole genome shotgun (WGS) entry which is preliminary data.</text>
</comment>
<keyword evidence="1" id="KW-0812">Transmembrane</keyword>
<evidence type="ECO:0008006" key="4">
    <source>
        <dbReference type="Google" id="ProtNLM"/>
    </source>
</evidence>
<feature type="transmembrane region" description="Helical" evidence="1">
    <location>
        <begin position="138"/>
        <end position="157"/>
    </location>
</feature>
<feature type="transmembrane region" description="Helical" evidence="1">
    <location>
        <begin position="192"/>
        <end position="211"/>
    </location>
</feature>
<accession>A0A098SFL4</accession>
<keyword evidence="1" id="KW-0472">Membrane</keyword>
<evidence type="ECO:0000313" key="3">
    <source>
        <dbReference type="Proteomes" id="UP000029736"/>
    </source>
</evidence>
<evidence type="ECO:0000313" key="2">
    <source>
        <dbReference type="EMBL" id="KGE89737.1"/>
    </source>
</evidence>
<organism evidence="2 3">
    <name type="scientific">Phaeodactylibacter xiamenensis</name>
    <dbReference type="NCBI Taxonomy" id="1524460"/>
    <lineage>
        <taxon>Bacteria</taxon>
        <taxon>Pseudomonadati</taxon>
        <taxon>Bacteroidota</taxon>
        <taxon>Saprospiria</taxon>
        <taxon>Saprospirales</taxon>
        <taxon>Haliscomenobacteraceae</taxon>
        <taxon>Phaeodactylibacter</taxon>
    </lineage>
</organism>
<evidence type="ECO:0000256" key="1">
    <source>
        <dbReference type="SAM" id="Phobius"/>
    </source>
</evidence>
<sequence length="328" mass="37773">MAFFMLIACLLKFSEGISFIAILAVGLLSLLPGRLFPNAFIPRNHLLHWVGIAVAVIALNIAWYEYARYYNDVYGNNQSLIGILPFWDMNKNDWQLLEYMVEDVWLPHLMHPVWLYTLGAMTLLFLGLFLRTHELLRWITLLLLVGCGGYGLLFLKAFPMHDYYWLTFAMYPPFLLITLLEWGVRAFQGRHWLIKAVPVAGLFALSILGLMQNREIQKVRYTDDRFRSGLPEGSYELEPYLRSIGVSRHAKVVSVRDKSPNITLYLMNNPGYSEAFNGGDYTVGGFQKVGAEFLIINDSSYLEKPMYQPFLKKQIGAYKGILIYDIRE</sequence>